<dbReference type="Proteomes" id="UP000018296">
    <property type="component" value="Unassembled WGS sequence"/>
</dbReference>
<accession>V6J2D4</accession>
<dbReference type="Pfam" id="PF00561">
    <property type="entry name" value="Abhydrolase_1"/>
    <property type="match status" value="1"/>
</dbReference>
<organism evidence="3 4">
    <name type="scientific">Sporolactobacillus laevolacticus DSM 442</name>
    <dbReference type="NCBI Taxonomy" id="1395513"/>
    <lineage>
        <taxon>Bacteria</taxon>
        <taxon>Bacillati</taxon>
        <taxon>Bacillota</taxon>
        <taxon>Bacilli</taxon>
        <taxon>Bacillales</taxon>
        <taxon>Sporolactobacillaceae</taxon>
        <taxon>Sporolactobacillus</taxon>
    </lineage>
</organism>
<dbReference type="STRING" id="1395513.P343_00520"/>
<dbReference type="PRINTS" id="PR00111">
    <property type="entry name" value="ABHYDROLASE"/>
</dbReference>
<sequence length="263" mass="29959">MPFMMTNGCKLYYSIVGQGIPILFIHPPLLTHFNFEYQVKELSSSYQIITFDIRGHGRSSSSQQSLTYPLIADDMKRLLDHLNIEKAYICGYSTGGTIALEFLLKYSERAKGAILISGLSEISDWSLRSKIILARTLIRFKARSVLALYISGTNMDTLASFWNMVKEQQNGSAKNIEEYYQYSLSYNCTGQLANIKIPVLLVYGLADQGFFRYAKLLHDKLPHNELKWIPGVKHQIPTKAASELNGFIEQFINAQQEQKENEH</sequence>
<dbReference type="SUPFAM" id="SSF53474">
    <property type="entry name" value="alpha/beta-Hydrolases"/>
    <property type="match status" value="1"/>
</dbReference>
<evidence type="ECO:0000313" key="4">
    <source>
        <dbReference type="Proteomes" id="UP000018296"/>
    </source>
</evidence>
<protein>
    <submittedName>
        <fullName evidence="3">Alpha/beta hydrolase</fullName>
    </submittedName>
</protein>
<dbReference type="GO" id="GO:0016020">
    <property type="term" value="C:membrane"/>
    <property type="evidence" value="ECO:0007669"/>
    <property type="project" value="TreeGrafter"/>
</dbReference>
<evidence type="ECO:0000256" key="1">
    <source>
        <dbReference type="ARBA" id="ARBA00022801"/>
    </source>
</evidence>
<dbReference type="PATRIC" id="fig|1395513.3.peg.105"/>
<dbReference type="PANTHER" id="PTHR43798:SF31">
    <property type="entry name" value="AB HYDROLASE SUPERFAMILY PROTEIN YCLE"/>
    <property type="match status" value="1"/>
</dbReference>
<dbReference type="PANTHER" id="PTHR43798">
    <property type="entry name" value="MONOACYLGLYCEROL LIPASE"/>
    <property type="match status" value="1"/>
</dbReference>
<reference evidence="3 4" key="1">
    <citation type="journal article" date="2013" name="Genome Announc.">
        <title>Genome Sequence of Sporolactobacillus laevolacticus DSM442, an Efficient Polymer-Grade D-Lactate Producer from Agricultural Waste Cottonseed as a Nitrogen Source.</title>
        <authorList>
            <person name="Wang H."/>
            <person name="Wang L."/>
            <person name="Ju J."/>
            <person name="Yu B."/>
            <person name="Ma Y."/>
        </authorList>
    </citation>
    <scope>NUCLEOTIDE SEQUENCE [LARGE SCALE GENOMIC DNA]</scope>
    <source>
        <strain evidence="3 4">DSM 442</strain>
    </source>
</reference>
<dbReference type="Gene3D" id="3.40.50.1820">
    <property type="entry name" value="alpha/beta hydrolase"/>
    <property type="match status" value="1"/>
</dbReference>
<dbReference type="EMBL" id="AWTC01000001">
    <property type="protein sequence ID" value="EST13316.1"/>
    <property type="molecule type" value="Genomic_DNA"/>
</dbReference>
<comment type="caution">
    <text evidence="3">The sequence shown here is derived from an EMBL/GenBank/DDBJ whole genome shotgun (WGS) entry which is preliminary data.</text>
</comment>
<name>V6J2D4_9BACL</name>
<dbReference type="InterPro" id="IPR050266">
    <property type="entry name" value="AB_hydrolase_sf"/>
</dbReference>
<dbReference type="InterPro" id="IPR029058">
    <property type="entry name" value="AB_hydrolase_fold"/>
</dbReference>
<proteinExistence type="predicted"/>
<gene>
    <name evidence="3" type="ORF">P343_00520</name>
</gene>
<dbReference type="GO" id="GO:0016787">
    <property type="term" value="F:hydrolase activity"/>
    <property type="evidence" value="ECO:0007669"/>
    <property type="project" value="UniProtKB-KW"/>
</dbReference>
<dbReference type="RefSeq" id="WP_023508430.1">
    <property type="nucleotide sequence ID" value="NZ_AWTC01000001.1"/>
</dbReference>
<evidence type="ECO:0000313" key="3">
    <source>
        <dbReference type="EMBL" id="EST13316.1"/>
    </source>
</evidence>
<evidence type="ECO:0000259" key="2">
    <source>
        <dbReference type="Pfam" id="PF00561"/>
    </source>
</evidence>
<dbReference type="eggNOG" id="COG2267">
    <property type="taxonomic scope" value="Bacteria"/>
</dbReference>
<feature type="domain" description="AB hydrolase-1" evidence="2">
    <location>
        <begin position="21"/>
        <end position="127"/>
    </location>
</feature>
<keyword evidence="4" id="KW-1185">Reference proteome</keyword>
<keyword evidence="1 3" id="KW-0378">Hydrolase</keyword>
<dbReference type="InterPro" id="IPR000073">
    <property type="entry name" value="AB_hydrolase_1"/>
</dbReference>
<dbReference type="AlphaFoldDB" id="V6J2D4"/>
<dbReference type="OrthoDB" id="6191536at2"/>